<reference evidence="1 2" key="1">
    <citation type="submission" date="2024-01" db="EMBL/GenBank/DDBJ databases">
        <title>The genomes of 5 underutilized Papilionoideae crops provide insights into root nodulation and disease resistance.</title>
        <authorList>
            <person name="Yuan L."/>
        </authorList>
    </citation>
    <scope>NUCLEOTIDE SEQUENCE [LARGE SCALE GENOMIC DNA]</scope>
    <source>
        <strain evidence="1">LY-2023</strain>
        <tissue evidence="1">Leaf</tissue>
    </source>
</reference>
<name>A0AAN9IV43_CLITE</name>
<dbReference type="AlphaFoldDB" id="A0AAN9IV43"/>
<gene>
    <name evidence="1" type="ORF">RJT34_21790</name>
</gene>
<evidence type="ECO:0000313" key="2">
    <source>
        <dbReference type="Proteomes" id="UP001359559"/>
    </source>
</evidence>
<keyword evidence="2" id="KW-1185">Reference proteome</keyword>
<dbReference type="Proteomes" id="UP001359559">
    <property type="component" value="Unassembled WGS sequence"/>
</dbReference>
<dbReference type="EMBL" id="JAYKXN010000005">
    <property type="protein sequence ID" value="KAK7286646.1"/>
    <property type="molecule type" value="Genomic_DNA"/>
</dbReference>
<accession>A0AAN9IV43</accession>
<protein>
    <submittedName>
        <fullName evidence="1">Uncharacterized protein</fullName>
    </submittedName>
</protein>
<organism evidence="1 2">
    <name type="scientific">Clitoria ternatea</name>
    <name type="common">Butterfly pea</name>
    <dbReference type="NCBI Taxonomy" id="43366"/>
    <lineage>
        <taxon>Eukaryota</taxon>
        <taxon>Viridiplantae</taxon>
        <taxon>Streptophyta</taxon>
        <taxon>Embryophyta</taxon>
        <taxon>Tracheophyta</taxon>
        <taxon>Spermatophyta</taxon>
        <taxon>Magnoliopsida</taxon>
        <taxon>eudicotyledons</taxon>
        <taxon>Gunneridae</taxon>
        <taxon>Pentapetalae</taxon>
        <taxon>rosids</taxon>
        <taxon>fabids</taxon>
        <taxon>Fabales</taxon>
        <taxon>Fabaceae</taxon>
        <taxon>Papilionoideae</taxon>
        <taxon>50 kb inversion clade</taxon>
        <taxon>NPAAA clade</taxon>
        <taxon>indigoferoid/millettioid clade</taxon>
        <taxon>Phaseoleae</taxon>
        <taxon>Clitoria</taxon>
    </lineage>
</organism>
<evidence type="ECO:0000313" key="1">
    <source>
        <dbReference type="EMBL" id="KAK7286646.1"/>
    </source>
</evidence>
<proteinExistence type="predicted"/>
<sequence length="166" mass="18596">MESPISSIYSSFYSPSPNPNHNHVQQPQPFAPTPIFFSLKTKWSILVTQVECIRSLCLLTLQCNPLIYYLNPTSFPLPFRINLQSQNSESVFKVIDGACSVPTRNKFLTATKCRIVRSSEPIDAALQALCGLPQTDEVVHAAQRKTPSMKQFTLPTRITAERPSDL</sequence>
<comment type="caution">
    <text evidence="1">The sequence shown here is derived from an EMBL/GenBank/DDBJ whole genome shotgun (WGS) entry which is preliminary data.</text>
</comment>